<feature type="compositionally biased region" description="Acidic residues" evidence="1">
    <location>
        <begin position="1"/>
        <end position="15"/>
    </location>
</feature>
<name>A0ABD5S535_9EURY</name>
<evidence type="ECO:0000313" key="3">
    <source>
        <dbReference type="Proteomes" id="UP001596328"/>
    </source>
</evidence>
<protein>
    <submittedName>
        <fullName evidence="2">Hydrogenase expression protein</fullName>
    </submittedName>
</protein>
<accession>A0ABD5S535</accession>
<feature type="non-terminal residue" evidence="2">
    <location>
        <position position="1"/>
    </location>
</feature>
<dbReference type="Proteomes" id="UP001596328">
    <property type="component" value="Unassembled WGS sequence"/>
</dbReference>
<dbReference type="AlphaFoldDB" id="A0ABD5S535"/>
<reference evidence="2 3" key="1">
    <citation type="journal article" date="2019" name="Int. J. Syst. Evol. Microbiol.">
        <title>The Global Catalogue of Microorganisms (GCM) 10K type strain sequencing project: providing services to taxonomists for standard genome sequencing and annotation.</title>
        <authorList>
            <consortium name="The Broad Institute Genomics Platform"/>
            <consortium name="The Broad Institute Genome Sequencing Center for Infectious Disease"/>
            <person name="Wu L."/>
            <person name="Ma J."/>
        </authorList>
    </citation>
    <scope>NUCLEOTIDE SEQUENCE [LARGE SCALE GENOMIC DNA]</scope>
    <source>
        <strain evidence="2 3">NBRC 111368</strain>
    </source>
</reference>
<gene>
    <name evidence="2" type="ORF">ACFQE1_20620</name>
</gene>
<comment type="caution">
    <text evidence="2">The sequence shown here is derived from an EMBL/GenBank/DDBJ whole genome shotgun (WGS) entry which is preliminary data.</text>
</comment>
<evidence type="ECO:0000256" key="1">
    <source>
        <dbReference type="SAM" id="MobiDB-lite"/>
    </source>
</evidence>
<keyword evidence="3" id="KW-1185">Reference proteome</keyword>
<sequence>MLASVPDDEDDEELDGLDREGIGAAEIGRVLEPGVDDDPREAGVALDGEFYTDPVDDGMYALWE</sequence>
<organism evidence="2 3">
    <name type="scientific">Halobium palmae</name>
    <dbReference type="NCBI Taxonomy" id="1776492"/>
    <lineage>
        <taxon>Archaea</taxon>
        <taxon>Methanobacteriati</taxon>
        <taxon>Methanobacteriota</taxon>
        <taxon>Stenosarchaea group</taxon>
        <taxon>Halobacteria</taxon>
        <taxon>Halobacteriales</taxon>
        <taxon>Haloferacaceae</taxon>
        <taxon>Halobium</taxon>
    </lineage>
</organism>
<feature type="region of interest" description="Disordered" evidence="1">
    <location>
        <begin position="1"/>
        <end position="21"/>
    </location>
</feature>
<proteinExistence type="predicted"/>
<evidence type="ECO:0000313" key="2">
    <source>
        <dbReference type="EMBL" id="MFC6726729.1"/>
    </source>
</evidence>
<dbReference type="EMBL" id="JBHSWU010001345">
    <property type="protein sequence ID" value="MFC6726729.1"/>
    <property type="molecule type" value="Genomic_DNA"/>
</dbReference>